<comment type="caution">
    <text evidence="2">The sequence shown here is derived from an EMBL/GenBank/DDBJ whole genome shotgun (WGS) entry which is preliminary data.</text>
</comment>
<reference evidence="2 3" key="1">
    <citation type="submission" date="2018-08" db="EMBL/GenBank/DDBJ databases">
        <title>Altererythrobacter sp.Ery1 and Ery12, the genome sequencing of novel strains in genus Alterythrobacter.</title>
        <authorList>
            <person name="Cheng H."/>
            <person name="Wu Y.-H."/>
            <person name="Fang C."/>
            <person name="Xu X.-W."/>
        </authorList>
    </citation>
    <scope>NUCLEOTIDE SEQUENCE [LARGE SCALE GENOMIC DNA]</scope>
    <source>
        <strain evidence="2 3">Ery1</strain>
    </source>
</reference>
<dbReference type="OrthoDB" id="9816309at2"/>
<organism evidence="2 3">
    <name type="scientific">Pelagerythrobacter aerophilus</name>
    <dbReference type="NCBI Taxonomy" id="2306995"/>
    <lineage>
        <taxon>Bacteria</taxon>
        <taxon>Pseudomonadati</taxon>
        <taxon>Pseudomonadota</taxon>
        <taxon>Alphaproteobacteria</taxon>
        <taxon>Sphingomonadales</taxon>
        <taxon>Erythrobacteraceae</taxon>
        <taxon>Pelagerythrobacter</taxon>
    </lineage>
</organism>
<proteinExistence type="predicted"/>
<dbReference type="SUPFAM" id="SSF53335">
    <property type="entry name" value="S-adenosyl-L-methionine-dependent methyltransferases"/>
    <property type="match status" value="1"/>
</dbReference>
<dbReference type="GO" id="GO:0008757">
    <property type="term" value="F:S-adenosylmethionine-dependent methyltransferase activity"/>
    <property type="evidence" value="ECO:0007669"/>
    <property type="project" value="InterPro"/>
</dbReference>
<feature type="domain" description="CheR-type methyltransferase" evidence="1">
    <location>
        <begin position="1"/>
        <end position="259"/>
    </location>
</feature>
<dbReference type="SUPFAM" id="SSF47757">
    <property type="entry name" value="Chemotaxis receptor methyltransferase CheR, N-terminal domain"/>
    <property type="match status" value="1"/>
</dbReference>
<dbReference type="InterPro" id="IPR022642">
    <property type="entry name" value="CheR_C"/>
</dbReference>
<dbReference type="PROSITE" id="PS50123">
    <property type="entry name" value="CHER"/>
    <property type="match status" value="1"/>
</dbReference>
<evidence type="ECO:0000313" key="3">
    <source>
        <dbReference type="Proteomes" id="UP000285092"/>
    </source>
</evidence>
<name>A0A418NFL4_9SPHN</name>
<protein>
    <submittedName>
        <fullName evidence="2">Protein-glutamate O-methyltransferase CheR</fullName>
    </submittedName>
</protein>
<evidence type="ECO:0000313" key="2">
    <source>
        <dbReference type="EMBL" id="RIV76892.1"/>
    </source>
</evidence>
<gene>
    <name evidence="2" type="ORF">D2V04_12200</name>
</gene>
<accession>A0A418NFL4</accession>
<dbReference type="InterPro" id="IPR050903">
    <property type="entry name" value="Bact_Chemotaxis_MeTrfase"/>
</dbReference>
<dbReference type="CDD" id="cd02440">
    <property type="entry name" value="AdoMet_MTases"/>
    <property type="match status" value="1"/>
</dbReference>
<dbReference type="GO" id="GO:0032259">
    <property type="term" value="P:methylation"/>
    <property type="evidence" value="ECO:0007669"/>
    <property type="project" value="UniProtKB-KW"/>
</dbReference>
<keyword evidence="2" id="KW-0489">Methyltransferase</keyword>
<dbReference type="EMBL" id="QXFK01000018">
    <property type="protein sequence ID" value="RIV76892.1"/>
    <property type="molecule type" value="Genomic_DNA"/>
</dbReference>
<dbReference type="RefSeq" id="WP_119513950.1">
    <property type="nucleotide sequence ID" value="NZ_QXFK01000018.1"/>
</dbReference>
<dbReference type="Gene3D" id="3.40.50.150">
    <property type="entry name" value="Vaccinia Virus protein VP39"/>
    <property type="match status" value="1"/>
</dbReference>
<dbReference type="AlphaFoldDB" id="A0A418NFL4"/>
<dbReference type="PANTHER" id="PTHR24422">
    <property type="entry name" value="CHEMOTAXIS PROTEIN METHYLTRANSFERASE"/>
    <property type="match status" value="1"/>
</dbReference>
<dbReference type="InterPro" id="IPR000780">
    <property type="entry name" value="CheR_MeTrfase"/>
</dbReference>
<dbReference type="SMART" id="SM00138">
    <property type="entry name" value="MeTrc"/>
    <property type="match status" value="1"/>
</dbReference>
<dbReference type="PANTHER" id="PTHR24422:SF21">
    <property type="entry name" value="CHEMOTAXIS PROTEIN METHYLTRANSFERASE 1"/>
    <property type="match status" value="1"/>
</dbReference>
<dbReference type="Pfam" id="PF01739">
    <property type="entry name" value="CheR"/>
    <property type="match status" value="1"/>
</dbReference>
<keyword evidence="3" id="KW-1185">Reference proteome</keyword>
<dbReference type="InterPro" id="IPR029063">
    <property type="entry name" value="SAM-dependent_MTases_sf"/>
</dbReference>
<dbReference type="Proteomes" id="UP000285092">
    <property type="component" value="Unassembled WGS sequence"/>
</dbReference>
<sequence>MEVTQISHRIIADLLLERTGQQLTATRQWRIGSALAGVFREYGIDNVDQLVCMLGTGDCEEVSRKVVEALLNNETYFFRDRQLFQQLSETVLPDLAAKRAGTRRLSIWSAGCSTGQEALSLSMMFADRPHMWRGWKIEILGTDVSSHAIAAARRACYSQFEIQRGLGVAQMLRHFNETPRGWEPDPALLAPICYRVGNVLDMQTRPERFDLVLCRNVLLYFDGETRRRALGRVADSLRDDGWLMLGAGETMAGTGGRFEPATDVQGLYRRVEARAPALGTRMAAAR</sequence>
<dbReference type="PRINTS" id="PR00996">
    <property type="entry name" value="CHERMTFRASE"/>
</dbReference>
<evidence type="ECO:0000259" key="1">
    <source>
        <dbReference type="PROSITE" id="PS50123"/>
    </source>
</evidence>
<keyword evidence="2" id="KW-0808">Transferase</keyword>